<reference evidence="1" key="2">
    <citation type="submission" date="2021-09" db="EMBL/GenBank/DDBJ databases">
        <authorList>
            <person name="Jia N."/>
            <person name="Wang J."/>
            <person name="Shi W."/>
            <person name="Du L."/>
            <person name="Sun Y."/>
            <person name="Zhan W."/>
            <person name="Jiang J."/>
            <person name="Wang Q."/>
            <person name="Zhang B."/>
            <person name="Ji P."/>
            <person name="Sakyi L.B."/>
            <person name="Cui X."/>
            <person name="Yuan T."/>
            <person name="Jiang B."/>
            <person name="Yang W."/>
            <person name="Lam T.T.-Y."/>
            <person name="Chang Q."/>
            <person name="Ding S."/>
            <person name="Wang X."/>
            <person name="Zhu J."/>
            <person name="Ruan X."/>
            <person name="Zhao L."/>
            <person name="Wei J."/>
            <person name="Que T."/>
            <person name="Du C."/>
            <person name="Cheng J."/>
            <person name="Dai P."/>
            <person name="Han X."/>
            <person name="Huang E."/>
            <person name="Gao Y."/>
            <person name="Liu J."/>
            <person name="Shao H."/>
            <person name="Ye R."/>
            <person name="Li L."/>
            <person name="Wei W."/>
            <person name="Wang X."/>
            <person name="Wang C."/>
            <person name="Huo Q."/>
            <person name="Li W."/>
            <person name="Guo W."/>
            <person name="Chen H."/>
            <person name="Chen S."/>
            <person name="Zhou L."/>
            <person name="Zhou L."/>
            <person name="Ni X."/>
            <person name="Tian J."/>
            <person name="Zhou Y."/>
            <person name="Sheng Y."/>
            <person name="Liu T."/>
            <person name="Pan Y."/>
            <person name="Xia L."/>
            <person name="Li J."/>
            <person name="Zhao F."/>
            <person name="Cao W."/>
        </authorList>
    </citation>
    <scope>NUCLEOTIDE SEQUENCE</scope>
    <source>
        <strain evidence="1">Rmic-2018</strain>
        <tissue evidence="1">Larvae</tissue>
    </source>
</reference>
<sequence>MSFPGLTPPPFFLATPIRPPLPWQQWEQMFNLYLVASVASEFVPGRCKAILLHCLGAEGQRICQTLPAGSTAAALALPSAAATAVKDGD</sequence>
<protein>
    <submittedName>
        <fullName evidence="1">Uncharacterized protein</fullName>
    </submittedName>
</protein>
<dbReference type="EMBL" id="JABSTU010000006">
    <property type="protein sequence ID" value="KAH8027998.1"/>
    <property type="molecule type" value="Genomic_DNA"/>
</dbReference>
<evidence type="ECO:0000313" key="1">
    <source>
        <dbReference type="EMBL" id="KAH8027998.1"/>
    </source>
</evidence>
<keyword evidence="2" id="KW-1185">Reference proteome</keyword>
<organism evidence="1 2">
    <name type="scientific">Rhipicephalus microplus</name>
    <name type="common">Cattle tick</name>
    <name type="synonym">Boophilus microplus</name>
    <dbReference type="NCBI Taxonomy" id="6941"/>
    <lineage>
        <taxon>Eukaryota</taxon>
        <taxon>Metazoa</taxon>
        <taxon>Ecdysozoa</taxon>
        <taxon>Arthropoda</taxon>
        <taxon>Chelicerata</taxon>
        <taxon>Arachnida</taxon>
        <taxon>Acari</taxon>
        <taxon>Parasitiformes</taxon>
        <taxon>Ixodida</taxon>
        <taxon>Ixodoidea</taxon>
        <taxon>Ixodidae</taxon>
        <taxon>Rhipicephalinae</taxon>
        <taxon>Rhipicephalus</taxon>
        <taxon>Boophilus</taxon>
    </lineage>
</organism>
<gene>
    <name evidence="1" type="ORF">HPB51_012287</name>
</gene>
<dbReference type="Proteomes" id="UP000821866">
    <property type="component" value="Chromosome 4"/>
</dbReference>
<name>A0A9J6E0Z5_RHIMP</name>
<proteinExistence type="predicted"/>
<reference evidence="1" key="1">
    <citation type="journal article" date="2020" name="Cell">
        <title>Large-Scale Comparative Analyses of Tick Genomes Elucidate Their Genetic Diversity and Vector Capacities.</title>
        <authorList>
            <consortium name="Tick Genome and Microbiome Consortium (TIGMIC)"/>
            <person name="Jia N."/>
            <person name="Wang J."/>
            <person name="Shi W."/>
            <person name="Du L."/>
            <person name="Sun Y."/>
            <person name="Zhan W."/>
            <person name="Jiang J.F."/>
            <person name="Wang Q."/>
            <person name="Zhang B."/>
            <person name="Ji P."/>
            <person name="Bell-Sakyi L."/>
            <person name="Cui X.M."/>
            <person name="Yuan T.T."/>
            <person name="Jiang B.G."/>
            <person name="Yang W.F."/>
            <person name="Lam T.T."/>
            <person name="Chang Q.C."/>
            <person name="Ding S.J."/>
            <person name="Wang X.J."/>
            <person name="Zhu J.G."/>
            <person name="Ruan X.D."/>
            <person name="Zhao L."/>
            <person name="Wei J.T."/>
            <person name="Ye R.Z."/>
            <person name="Que T.C."/>
            <person name="Du C.H."/>
            <person name="Zhou Y.H."/>
            <person name="Cheng J.X."/>
            <person name="Dai P.F."/>
            <person name="Guo W.B."/>
            <person name="Han X.H."/>
            <person name="Huang E.J."/>
            <person name="Li L.F."/>
            <person name="Wei W."/>
            <person name="Gao Y.C."/>
            <person name="Liu J.Z."/>
            <person name="Shao H.Z."/>
            <person name="Wang X."/>
            <person name="Wang C.C."/>
            <person name="Yang T.C."/>
            <person name="Huo Q.B."/>
            <person name="Li W."/>
            <person name="Chen H.Y."/>
            <person name="Chen S.E."/>
            <person name="Zhou L.G."/>
            <person name="Ni X.B."/>
            <person name="Tian J.H."/>
            <person name="Sheng Y."/>
            <person name="Liu T."/>
            <person name="Pan Y.S."/>
            <person name="Xia L.Y."/>
            <person name="Li J."/>
            <person name="Zhao F."/>
            <person name="Cao W.C."/>
        </authorList>
    </citation>
    <scope>NUCLEOTIDE SEQUENCE</scope>
    <source>
        <strain evidence="1">Rmic-2018</strain>
    </source>
</reference>
<accession>A0A9J6E0Z5</accession>
<dbReference type="AlphaFoldDB" id="A0A9J6E0Z5"/>
<evidence type="ECO:0000313" key="2">
    <source>
        <dbReference type="Proteomes" id="UP000821866"/>
    </source>
</evidence>
<comment type="caution">
    <text evidence="1">The sequence shown here is derived from an EMBL/GenBank/DDBJ whole genome shotgun (WGS) entry which is preliminary data.</text>
</comment>